<keyword evidence="2" id="KW-1185">Reference proteome</keyword>
<sequence>MAVTAIIELRWRAQPQQGPNHAIIPFHMAMRQAWSMQSRAPHQRKKNTLPYMPQNKCIRLGEWHPPWRFAIMSPFVTE</sequence>
<dbReference type="EMBL" id="MSDQ01000032">
    <property type="protein sequence ID" value="OLO10668.1"/>
    <property type="molecule type" value="Genomic_DNA"/>
</dbReference>
<name>A0A1Q8TAM4_9GAMM</name>
<reference evidence="1 2" key="1">
    <citation type="submission" date="2016-12" db="EMBL/GenBank/DDBJ databases">
        <title>Draft genome sequences of strains Salinicola socius SMB35, Salinicola sp. MH3R3-1 and Chromohalobacter sp. SMB17 from the Verkhnekamsk potash mining region of Russia.</title>
        <authorList>
            <person name="Mavrodi D.V."/>
            <person name="Olsson B.E."/>
            <person name="Korsakova E.S."/>
            <person name="Pyankova A."/>
            <person name="Mavrodi O.V."/>
            <person name="Plotnikova E.G."/>
        </authorList>
    </citation>
    <scope>NUCLEOTIDE SEQUENCE [LARGE SCALE GENOMIC DNA]</scope>
    <source>
        <strain evidence="1 2">SMB17</strain>
    </source>
</reference>
<gene>
    <name evidence="1" type="ORF">BTW10_13265</name>
</gene>
<protein>
    <submittedName>
        <fullName evidence="1">Uncharacterized protein</fullName>
    </submittedName>
</protein>
<organism evidence="1 2">
    <name type="scientific">Chromohalobacter japonicus</name>
    <dbReference type="NCBI Taxonomy" id="223900"/>
    <lineage>
        <taxon>Bacteria</taxon>
        <taxon>Pseudomonadati</taxon>
        <taxon>Pseudomonadota</taxon>
        <taxon>Gammaproteobacteria</taxon>
        <taxon>Oceanospirillales</taxon>
        <taxon>Halomonadaceae</taxon>
        <taxon>Chromohalobacter</taxon>
    </lineage>
</organism>
<comment type="caution">
    <text evidence="1">The sequence shown here is derived from an EMBL/GenBank/DDBJ whole genome shotgun (WGS) entry which is preliminary data.</text>
</comment>
<proteinExistence type="predicted"/>
<dbReference type="Proteomes" id="UP000186806">
    <property type="component" value="Unassembled WGS sequence"/>
</dbReference>
<accession>A0A1Q8TAM4</accession>
<evidence type="ECO:0000313" key="1">
    <source>
        <dbReference type="EMBL" id="OLO10668.1"/>
    </source>
</evidence>
<evidence type="ECO:0000313" key="2">
    <source>
        <dbReference type="Proteomes" id="UP000186806"/>
    </source>
</evidence>
<dbReference type="AlphaFoldDB" id="A0A1Q8TAM4"/>